<dbReference type="PANTHER" id="PTHR11741:SF0">
    <property type="entry name" value="ELONGATION FACTOR TS, MITOCHONDRIAL"/>
    <property type="match status" value="1"/>
</dbReference>
<evidence type="ECO:0000256" key="5">
    <source>
        <dbReference type="HAMAP-Rule" id="MF_00050"/>
    </source>
</evidence>
<protein>
    <recommendedName>
        <fullName evidence="2 5">Elongation factor Ts</fullName>
        <shortName evidence="5">EF-Ts</shortName>
    </recommendedName>
</protein>
<dbReference type="AlphaFoldDB" id="A0A062XK95"/>
<evidence type="ECO:0000256" key="6">
    <source>
        <dbReference type="RuleBase" id="RU000642"/>
    </source>
</evidence>
<comment type="subcellular location">
    <subcellularLocation>
        <location evidence="5 7">Cytoplasm</location>
    </subcellularLocation>
</comment>
<dbReference type="RefSeq" id="WP_038050423.1">
    <property type="nucleotide sequence ID" value="NZ_JMFG01000037.1"/>
</dbReference>
<dbReference type="InterPro" id="IPR009060">
    <property type="entry name" value="UBA-like_sf"/>
</dbReference>
<dbReference type="FunFam" id="1.10.8.10:FF:000001">
    <property type="entry name" value="Elongation factor Ts"/>
    <property type="match status" value="1"/>
</dbReference>
<dbReference type="Proteomes" id="UP000027284">
    <property type="component" value="Unassembled WGS sequence"/>
</dbReference>
<dbReference type="InterPro" id="IPR036402">
    <property type="entry name" value="EF-Ts_dimer_sf"/>
</dbReference>
<comment type="similarity">
    <text evidence="1 5 6">Belongs to the EF-Ts family.</text>
</comment>
<evidence type="ECO:0000259" key="8">
    <source>
        <dbReference type="Pfam" id="PF00889"/>
    </source>
</evidence>
<accession>A0A062XK95</accession>
<dbReference type="Gene3D" id="3.30.479.20">
    <property type="entry name" value="Elongation factor Ts, dimerisation domain"/>
    <property type="match status" value="2"/>
</dbReference>
<feature type="region of interest" description="Involved in Mg(2+) ion dislocation from EF-Tu" evidence="5">
    <location>
        <begin position="81"/>
        <end position="84"/>
    </location>
</feature>
<keyword evidence="4 5" id="KW-0648">Protein biosynthesis</keyword>
<dbReference type="SUPFAM" id="SSF46934">
    <property type="entry name" value="UBA-like"/>
    <property type="match status" value="1"/>
</dbReference>
<dbReference type="CDD" id="cd14275">
    <property type="entry name" value="UBA_EF-Ts"/>
    <property type="match status" value="1"/>
</dbReference>
<dbReference type="GO" id="GO:0005737">
    <property type="term" value="C:cytoplasm"/>
    <property type="evidence" value="ECO:0007669"/>
    <property type="project" value="UniProtKB-SubCell"/>
</dbReference>
<dbReference type="FunFam" id="1.10.286.20:FF:000001">
    <property type="entry name" value="Elongation factor Ts"/>
    <property type="match status" value="1"/>
</dbReference>
<dbReference type="OrthoDB" id="9808348at2"/>
<evidence type="ECO:0000256" key="3">
    <source>
        <dbReference type="ARBA" id="ARBA00022768"/>
    </source>
</evidence>
<dbReference type="GO" id="GO:0003746">
    <property type="term" value="F:translation elongation factor activity"/>
    <property type="evidence" value="ECO:0007669"/>
    <property type="project" value="UniProtKB-UniRule"/>
</dbReference>
<evidence type="ECO:0000313" key="10">
    <source>
        <dbReference type="Proteomes" id="UP000027284"/>
    </source>
</evidence>
<dbReference type="HAMAP" id="MF_00050">
    <property type="entry name" value="EF_Ts"/>
    <property type="match status" value="1"/>
</dbReference>
<feature type="domain" description="Translation elongation factor EFTs/EF1B dimerisation" evidence="8">
    <location>
        <begin position="73"/>
        <end position="279"/>
    </location>
</feature>
<dbReference type="InterPro" id="IPR001816">
    <property type="entry name" value="Transl_elong_EFTs/EF1B"/>
</dbReference>
<dbReference type="InterPro" id="IPR014039">
    <property type="entry name" value="Transl_elong_EFTs/EF1B_dimer"/>
</dbReference>
<evidence type="ECO:0000256" key="4">
    <source>
        <dbReference type="ARBA" id="ARBA00022917"/>
    </source>
</evidence>
<dbReference type="InterPro" id="IPR018101">
    <property type="entry name" value="Transl_elong_Ts_CS"/>
</dbReference>
<evidence type="ECO:0000313" key="9">
    <source>
        <dbReference type="EMBL" id="KDA52937.1"/>
    </source>
</evidence>
<evidence type="ECO:0000256" key="2">
    <source>
        <dbReference type="ARBA" id="ARBA00016956"/>
    </source>
</evidence>
<dbReference type="PROSITE" id="PS01127">
    <property type="entry name" value="EF_TS_2"/>
    <property type="match status" value="1"/>
</dbReference>
<dbReference type="PANTHER" id="PTHR11741">
    <property type="entry name" value="ELONGATION FACTOR TS"/>
    <property type="match status" value="1"/>
</dbReference>
<dbReference type="SUPFAM" id="SSF54713">
    <property type="entry name" value="Elongation factor Ts (EF-Ts), dimerisation domain"/>
    <property type="match status" value="2"/>
</dbReference>
<dbReference type="NCBIfam" id="TIGR00116">
    <property type="entry name" value="tsf"/>
    <property type="match status" value="1"/>
</dbReference>
<dbReference type="Gene3D" id="1.10.286.20">
    <property type="match status" value="1"/>
</dbReference>
<keyword evidence="3 5" id="KW-0251">Elongation factor</keyword>
<evidence type="ECO:0000256" key="1">
    <source>
        <dbReference type="ARBA" id="ARBA00005532"/>
    </source>
</evidence>
<dbReference type="Pfam" id="PF00889">
    <property type="entry name" value="EF_TS"/>
    <property type="match status" value="1"/>
</dbReference>
<name>A0A062XK95_9BACT</name>
<sequence>MSVSAQAVKELREKTGAGMMDCQRALVEAGGDMEEAIKILRKKGLAAAAKKAGRVAKDGLVAIAVSPDGKKAGMVELNCETDFVARTEQYQKLVKTLAEQAMNEAVADAAALAARPFVGDPGHTVAEVIAANIATIGENIVLSRALHWEAGEGMKLGSYLHMGGKIGVVVEVSASADEETVKDIAMQVAAAEPRFVDPASVPADVIREEKEIAKAQAAAAGKPEAVQEKIAEGKLAKFYEQVCLVEQPFVKDPNRKVKDVLAERGKVVVARFARFRLGEAVSQEE</sequence>
<proteinExistence type="inferred from homology"/>
<comment type="function">
    <text evidence="5 6">Associates with the EF-Tu.GDP complex and induces the exchange of GDP to GTP. It remains bound to the aminoacyl-tRNA.EF-Tu.GTP complex up to the GTP hydrolysis stage on the ribosome.</text>
</comment>
<dbReference type="STRING" id="1312852.EG19_08495"/>
<gene>
    <name evidence="5" type="primary">tsf</name>
    <name evidence="9" type="ORF">EG19_08495</name>
</gene>
<dbReference type="EMBL" id="JMFG01000037">
    <property type="protein sequence ID" value="KDA52937.1"/>
    <property type="molecule type" value="Genomic_DNA"/>
</dbReference>
<reference evidence="9 10" key="1">
    <citation type="submission" date="2014-04" db="EMBL/GenBank/DDBJ databases">
        <title>The Genome Sequence of Thermoanaerobaculum aquaticum MP-01, The First Cultivated Group 23 Acidobacterium.</title>
        <authorList>
            <person name="Stamps B.W."/>
            <person name="Losey N.A."/>
            <person name="Lawson P.A."/>
            <person name="Stevenson B.S."/>
        </authorList>
    </citation>
    <scope>NUCLEOTIDE SEQUENCE [LARGE SCALE GENOMIC DNA]</scope>
    <source>
        <strain evidence="9 10">MP-01</strain>
    </source>
</reference>
<keyword evidence="10" id="KW-1185">Reference proteome</keyword>
<evidence type="ECO:0000256" key="7">
    <source>
        <dbReference type="RuleBase" id="RU000643"/>
    </source>
</evidence>
<comment type="caution">
    <text evidence="9">The sequence shown here is derived from an EMBL/GenBank/DDBJ whole genome shotgun (WGS) entry which is preliminary data.</text>
</comment>
<organism evidence="9 10">
    <name type="scientific">Thermoanaerobaculum aquaticum</name>
    <dbReference type="NCBI Taxonomy" id="1312852"/>
    <lineage>
        <taxon>Bacteria</taxon>
        <taxon>Pseudomonadati</taxon>
        <taxon>Acidobacteriota</taxon>
        <taxon>Thermoanaerobaculia</taxon>
        <taxon>Thermoanaerobaculales</taxon>
        <taxon>Thermoanaerobaculaceae</taxon>
        <taxon>Thermoanaerobaculum</taxon>
    </lineage>
</organism>
<dbReference type="Gene3D" id="1.10.8.10">
    <property type="entry name" value="DNA helicase RuvA subunit, C-terminal domain"/>
    <property type="match status" value="1"/>
</dbReference>
<keyword evidence="5" id="KW-0963">Cytoplasm</keyword>